<proteinExistence type="predicted"/>
<accession>A0A8H4X8R5</accession>
<feature type="region of interest" description="Disordered" evidence="2">
    <location>
        <begin position="142"/>
        <end position="185"/>
    </location>
</feature>
<dbReference type="OrthoDB" id="5050319at2759"/>
<dbReference type="Proteomes" id="UP000622797">
    <property type="component" value="Unassembled WGS sequence"/>
</dbReference>
<evidence type="ECO:0000256" key="2">
    <source>
        <dbReference type="SAM" id="MobiDB-lite"/>
    </source>
</evidence>
<dbReference type="AlphaFoldDB" id="A0A8H4X8R5"/>
<name>A0A8H4X8R5_9HYPO</name>
<evidence type="ECO:0000256" key="1">
    <source>
        <dbReference type="SAM" id="Coils"/>
    </source>
</evidence>
<keyword evidence="1" id="KW-0175">Coiled coil</keyword>
<reference evidence="3" key="2">
    <citation type="submission" date="2020-05" db="EMBL/GenBank/DDBJ databases">
        <authorList>
            <person name="Kim H.-S."/>
            <person name="Proctor R.H."/>
            <person name="Brown D.W."/>
        </authorList>
    </citation>
    <scope>NUCLEOTIDE SEQUENCE</scope>
    <source>
        <strain evidence="3">NRRL 20472</strain>
    </source>
</reference>
<organism evidence="3 4">
    <name type="scientific">Fusarium sarcochroum</name>
    <dbReference type="NCBI Taxonomy" id="1208366"/>
    <lineage>
        <taxon>Eukaryota</taxon>
        <taxon>Fungi</taxon>
        <taxon>Dikarya</taxon>
        <taxon>Ascomycota</taxon>
        <taxon>Pezizomycotina</taxon>
        <taxon>Sordariomycetes</taxon>
        <taxon>Hypocreomycetidae</taxon>
        <taxon>Hypocreales</taxon>
        <taxon>Nectriaceae</taxon>
        <taxon>Fusarium</taxon>
        <taxon>Fusarium lateritium species complex</taxon>
    </lineage>
</organism>
<sequence>MPRHGRNWRYGYNTAICRDPINVHENERAFAEVRRKNSEESERINRQEEEANDLTYLDLAALARDEPTPAILIKLTTADANTFARRRENHLFKRFLVGTVGVSTSCPDCMAMKRVEEWAQNTMFRVVSAVWNNDTEEFIAETTDEETQHSSEVGDESSSDTQESGDESNSHEEIAKFEGDNLIAF</sequence>
<evidence type="ECO:0000313" key="4">
    <source>
        <dbReference type="Proteomes" id="UP000622797"/>
    </source>
</evidence>
<feature type="compositionally biased region" description="Basic and acidic residues" evidence="2">
    <location>
        <begin position="168"/>
        <end position="179"/>
    </location>
</feature>
<protein>
    <submittedName>
        <fullName evidence="3">Uncharacterized protein</fullName>
    </submittedName>
</protein>
<dbReference type="EMBL" id="JABEXW010000304">
    <property type="protein sequence ID" value="KAF4966123.1"/>
    <property type="molecule type" value="Genomic_DNA"/>
</dbReference>
<keyword evidence="4" id="KW-1185">Reference proteome</keyword>
<feature type="compositionally biased region" description="Acidic residues" evidence="2">
    <location>
        <begin position="153"/>
        <end position="166"/>
    </location>
</feature>
<gene>
    <name evidence="3" type="ORF">FSARC_6174</name>
</gene>
<feature type="coiled-coil region" evidence="1">
    <location>
        <begin position="21"/>
        <end position="50"/>
    </location>
</feature>
<reference evidence="3" key="1">
    <citation type="journal article" date="2020" name="BMC Genomics">
        <title>Correction to: Identification and distribution of gene clusters required for synthesis of sphingolipid metabolism inhibitors in diverse species of the filamentous fungus Fusarium.</title>
        <authorList>
            <person name="Kim H.S."/>
            <person name="Lohmar J.M."/>
            <person name="Busman M."/>
            <person name="Brown D.W."/>
            <person name="Naumann T.A."/>
            <person name="Divon H.H."/>
            <person name="Lysoe E."/>
            <person name="Uhlig S."/>
            <person name="Proctor R.H."/>
        </authorList>
    </citation>
    <scope>NUCLEOTIDE SEQUENCE</scope>
    <source>
        <strain evidence="3">NRRL 20472</strain>
    </source>
</reference>
<comment type="caution">
    <text evidence="3">The sequence shown here is derived from an EMBL/GenBank/DDBJ whole genome shotgun (WGS) entry which is preliminary data.</text>
</comment>
<evidence type="ECO:0000313" key="3">
    <source>
        <dbReference type="EMBL" id="KAF4966123.1"/>
    </source>
</evidence>